<dbReference type="SUPFAM" id="SSF48452">
    <property type="entry name" value="TPR-like"/>
    <property type="match status" value="1"/>
</dbReference>
<dbReference type="EMBL" id="FMAI01000001">
    <property type="protein sequence ID" value="SCB08477.1"/>
    <property type="molecule type" value="Genomic_DNA"/>
</dbReference>
<sequence>MATFDPKPKLVFFQYKYDDELPAFLLAHKREHVKCLSEFFNVVVVDHDCDYAHICDIHHPDLTLFEGGVPFPSCRRPKVSSAHANAHIPKLGLLNSDAFCCGRAGFLSDMDHLGITTYFAIATAAAENTPAISDSLFIWPNSIDPDLYRDYGVWKSIPVLFAGNNTALYPWRQRMMRLISKNYSSLICNHPGYAPRREQQQIRVGEPYARMLNASVFVPSCGTLAKEVVRKHFEIPACKSCLVTESSPALQAAGFIDMVNCVFADEHDVLDKLSFLFNNQDALEAIVQAGFDLVHRSHTIKQRNQILQWYELNKAAQPHQRILQPGPFEPLRLVDASPTSNVAGIAPGGLHLRLLQQGDQLLAQRNYEGAERLYLKCAQYIPWMPEPKLRLALCDLRKGNASRALSWISEPIQFTLSEYRAADPDPVEWAYFIVATLCSKDIAEAVRCANQFPWLDHEELNRARRAVAILSGRKIVLPAGVGEHREHRRSIHQLPQRNDQAWFTSLCDILTACKRANLAEQIRNYLNRGSAALADLNNRNVAIRQENNDELSNASLTLPPQGKTRYFEWRLRIYKVRAGLKQLVKRGLYGAEARYGYFMPHHLSSSRNDEFYGLIHDLARGEKIGAALVVGADRRWRGTQALIAGLRAQEEISRLVCLKIGGGSGDPFVGAPRPEEDCVKWYGPLDLDPGDMGEQFRNSIRRIKDDNNVTSFDLLLFNGSARVQEDGFYEALYELLRETKYVLLDDVSDVRIHDIYRRLKSEGRHRVTDENPSLRNGYAVLEKRNGNNGRTNASSFDRPVTTLS</sequence>
<reference evidence="4" key="1">
    <citation type="submission" date="2016-08" db="EMBL/GenBank/DDBJ databases">
        <authorList>
            <person name="Varghese N."/>
            <person name="Submissions Spin"/>
        </authorList>
    </citation>
    <scope>NUCLEOTIDE SEQUENCE [LARGE SCALE GENOMIC DNA]</scope>
    <source>
        <strain evidence="4">ERR11</strain>
    </source>
</reference>
<evidence type="ECO:0000313" key="3">
    <source>
        <dbReference type="EMBL" id="SCB08477.1"/>
    </source>
</evidence>
<gene>
    <name evidence="3" type="ORF">GA0061098_1001143</name>
</gene>
<keyword evidence="3" id="KW-0808">Transferase</keyword>
<dbReference type="AlphaFoldDB" id="A0A1C3TZ16"/>
<dbReference type="InterPro" id="IPR055259">
    <property type="entry name" value="YkvP/CgeB_Glyco_trans-like"/>
</dbReference>
<dbReference type="Pfam" id="PF13524">
    <property type="entry name" value="Glyco_trans_1_2"/>
    <property type="match status" value="1"/>
</dbReference>
<feature type="region of interest" description="Disordered" evidence="1">
    <location>
        <begin position="767"/>
        <end position="804"/>
    </location>
</feature>
<accession>A0A1C3TZ16</accession>
<name>A0A1C3TZ16_9BRAD</name>
<protein>
    <submittedName>
        <fullName evidence="3">Glycosyl transferases group 1</fullName>
    </submittedName>
</protein>
<dbReference type="InterPro" id="IPR011990">
    <property type="entry name" value="TPR-like_helical_dom_sf"/>
</dbReference>
<organism evidence="3 4">
    <name type="scientific">Bradyrhizobium shewense</name>
    <dbReference type="NCBI Taxonomy" id="1761772"/>
    <lineage>
        <taxon>Bacteria</taxon>
        <taxon>Pseudomonadati</taxon>
        <taxon>Pseudomonadota</taxon>
        <taxon>Alphaproteobacteria</taxon>
        <taxon>Hyphomicrobiales</taxon>
        <taxon>Nitrobacteraceae</taxon>
        <taxon>Bradyrhizobium</taxon>
    </lineage>
</organism>
<evidence type="ECO:0000256" key="1">
    <source>
        <dbReference type="SAM" id="MobiDB-lite"/>
    </source>
</evidence>
<feature type="compositionally biased region" description="Polar residues" evidence="1">
    <location>
        <begin position="786"/>
        <end position="804"/>
    </location>
</feature>
<evidence type="ECO:0000313" key="4">
    <source>
        <dbReference type="Proteomes" id="UP000199184"/>
    </source>
</evidence>
<dbReference type="Proteomes" id="UP000199184">
    <property type="component" value="Unassembled WGS sequence"/>
</dbReference>
<feature type="domain" description="Spore protein YkvP/CgeB glycosyl transferase-like" evidence="2">
    <location>
        <begin position="198"/>
        <end position="305"/>
    </location>
</feature>
<keyword evidence="4" id="KW-1185">Reference proteome</keyword>
<evidence type="ECO:0000259" key="2">
    <source>
        <dbReference type="Pfam" id="PF13524"/>
    </source>
</evidence>
<dbReference type="RefSeq" id="WP_091952405.1">
    <property type="nucleotide sequence ID" value="NZ_FMAI01000001.1"/>
</dbReference>
<proteinExistence type="predicted"/>
<dbReference type="GO" id="GO:0016740">
    <property type="term" value="F:transferase activity"/>
    <property type="evidence" value="ECO:0007669"/>
    <property type="project" value="UniProtKB-KW"/>
</dbReference>